<comment type="similarity">
    <text evidence="2">Belongs to the MNN1/MNT family.</text>
</comment>
<proteinExistence type="inferred from homology"/>
<dbReference type="VEuPathDB" id="FungiDB:B1J91_C04048g"/>
<dbReference type="GO" id="GO:0005794">
    <property type="term" value="C:Golgi apparatus"/>
    <property type="evidence" value="ECO:0007669"/>
    <property type="project" value="TreeGrafter"/>
</dbReference>
<dbReference type="EMBL" id="LLZZ01000116">
    <property type="protein sequence ID" value="KTB04601.1"/>
    <property type="molecule type" value="Genomic_DNA"/>
</dbReference>
<gene>
    <name evidence="10" type="ORF">AO440_002293</name>
</gene>
<organism evidence="10 11">
    <name type="scientific">Candida glabrata</name>
    <name type="common">Yeast</name>
    <name type="synonym">Torulopsis glabrata</name>
    <dbReference type="NCBI Taxonomy" id="5478"/>
    <lineage>
        <taxon>Eukaryota</taxon>
        <taxon>Fungi</taxon>
        <taxon>Dikarya</taxon>
        <taxon>Ascomycota</taxon>
        <taxon>Saccharomycotina</taxon>
        <taxon>Saccharomycetes</taxon>
        <taxon>Saccharomycetales</taxon>
        <taxon>Saccharomycetaceae</taxon>
        <taxon>Nakaseomyces</taxon>
    </lineage>
</organism>
<evidence type="ECO:0000313" key="10">
    <source>
        <dbReference type="EMBL" id="KTB04601.1"/>
    </source>
</evidence>
<evidence type="ECO:0000256" key="3">
    <source>
        <dbReference type="ARBA" id="ARBA00022676"/>
    </source>
</evidence>
<dbReference type="VEuPathDB" id="FungiDB:GWK60_H09229"/>
<evidence type="ECO:0000313" key="11">
    <source>
        <dbReference type="Proteomes" id="UP000054886"/>
    </source>
</evidence>
<dbReference type="VEuPathDB" id="FungiDB:CAGL0H09240g"/>
<evidence type="ECO:0000256" key="2">
    <source>
        <dbReference type="ARBA" id="ARBA00009105"/>
    </source>
</evidence>
<accession>A0A0W0D8W7</accession>
<evidence type="ECO:0000256" key="4">
    <source>
        <dbReference type="ARBA" id="ARBA00022679"/>
    </source>
</evidence>
<evidence type="ECO:0000256" key="1">
    <source>
        <dbReference type="ARBA" id="ARBA00004606"/>
    </source>
</evidence>
<name>A0A0W0D8W7_CANGB</name>
<dbReference type="VEuPathDB" id="FungiDB:GWK60_C03597"/>
<dbReference type="Pfam" id="PF11051">
    <property type="entry name" value="Mannosyl_trans3"/>
    <property type="match status" value="2"/>
</dbReference>
<dbReference type="PANTHER" id="PTHR31392">
    <property type="entry name" value="ALPHA-1,3-MANNOSYLTRANSFERASE MNN1-RELATED"/>
    <property type="match status" value="1"/>
</dbReference>
<dbReference type="VEuPathDB" id="FungiDB:CAGL0C03916g"/>
<keyword evidence="9" id="KW-0325">Glycoprotein</keyword>
<keyword evidence="5" id="KW-0812">Transmembrane</keyword>
<dbReference type="Proteomes" id="UP000054886">
    <property type="component" value="Unassembled WGS sequence"/>
</dbReference>
<reference evidence="10 11" key="1">
    <citation type="submission" date="2015-10" db="EMBL/GenBank/DDBJ databases">
        <title>Draft genomes sequences of Candida glabrata isolates 1A, 1B, 2A, 2B, 3A and 3B.</title>
        <authorList>
            <person name="Haavelsrud O.E."/>
            <person name="Gaustad P."/>
        </authorList>
    </citation>
    <scope>NUCLEOTIDE SEQUENCE [LARGE SCALE GENOMIC DNA]</scope>
    <source>
        <strain evidence="10">910700640</strain>
    </source>
</reference>
<keyword evidence="8" id="KW-0472">Membrane</keyword>
<evidence type="ECO:0000256" key="7">
    <source>
        <dbReference type="ARBA" id="ARBA00022989"/>
    </source>
</evidence>
<evidence type="ECO:0000256" key="9">
    <source>
        <dbReference type="ARBA" id="ARBA00023180"/>
    </source>
</evidence>
<comment type="caution">
    <text evidence="10">The sequence shown here is derived from an EMBL/GenBank/DDBJ whole genome shotgun (WGS) entry which is preliminary data.</text>
</comment>
<dbReference type="InterPro" id="IPR022751">
    <property type="entry name" value="Alpha_mannosyltransferase"/>
</dbReference>
<sequence>MKTLLRARNPGFKRCSLLAVIAICFLFIFMRADSASQRRSTRYEEDLLFSSGNSTYAYFQRKVKELHDNKPFFSLENMLPSWMLSTHTAREKRVLLNWDKSSGFDQCAMLIKGLYNDPNWDNMAITIDHDNATINDEVFQMSAERVRLYNHCFLQNSYDINEMFEKYRMYYTSPHDYQRRMFPFLRKVTAMDGYYIYPTITNLRTGEVQTGPIADMSYQEFNSNFIAHWKNEAKGRGIVVTASVNDCRFLRSQFFVWKELGNTYPIQVVTKGKEMPPELIAKIKEYATEADQEVYIVDLQNVLDPNYAEKYIENFHNKWYAAMFNTFEEAILVDADVVSYVHPDEYFESSDFKKTGLKLWRDRDIPDIHVHIYCLNMAPYFLPSKEEHRTLGTTLKYRLEEESLKDAGTSEADGLHKFFFEKSGSIVDSGLVVFNKKKKLHSLIISEFFHTDAKFKPCTYGDKEIFMLGAYSAGVDYSLDPEAAVIIGPIRESTNKKFNSICSAQMGHTNGRGKLLWSNGGLQVCKNPNFAKDDFEKDVKFMSNNYGTLEDTEKYYKSNLSIDGFISPNVPNLKFQQQPACHHYMYCVHLPVDGEDMGELVRFDQEQRERVNKISNPMNYRARKQFGRRAVLTVMVIFVLLYLSSSSSSPKAGNHVSDKDAVDDPFRMHYEFGLYPASTFSPFSYINTRIMKLKEEKDDPKKAGKKTRTESEEDKILLNWNKGSRFDQCRLLVKGFYTDEKWNNMNLVYAWSSKDYMEKTAQFAGECMRIYNYCFFEGDVNPRELFKKLDLQATDAYDFQKRMFFFLKNVTQEDSDYLYPTIKNVRTGEVVSKPKTKQSPQEFNSNFFANWRKIASGRGIVLSAKPDDIDMLRQQLSVWKELGNKYPIQVVHKGGELTRDNEISLKQFAEETDQNIYIVDAGPVLDKNFADEHITKFHNKWVGVLFNTFEEYIMVDADTVPFISAEDFFESENFKKSGMRMWRDRTLTNRHIREHCPDLALKLEPSLEEHRILGTTLRFKLLDPDLKQEKTSEERAFNQMRTNLALHHVDSGLVVINKKEKLHSLLLSEFFQNHALFRRCSYGDKELFWYAAFSANTDYVIEPEDAATIGKLEYSEKDRRYSICAIQMAHTDSNDQLLWTNTGLRNCKIPEVAKKDFDENPKMMTEKYGSLEVMKISYHAPLQIDGYLIPDPEEHEWQQTHVCADYTYCGFVDELNIGYSKAKVHEFSDEEKKRLNKISKIWNNADVNKERNRIGV</sequence>
<dbReference type="InterPro" id="IPR029044">
    <property type="entry name" value="Nucleotide-diphossugar_trans"/>
</dbReference>
<dbReference type="SUPFAM" id="SSF53448">
    <property type="entry name" value="Nucleotide-diphospho-sugar transferases"/>
    <property type="match status" value="2"/>
</dbReference>
<protein>
    <submittedName>
        <fullName evidence="10">Alpha-1,3-mannosyltransferase MNT3</fullName>
    </submittedName>
</protein>
<evidence type="ECO:0000256" key="5">
    <source>
        <dbReference type="ARBA" id="ARBA00022692"/>
    </source>
</evidence>
<dbReference type="VEuPathDB" id="FungiDB:B1J91_H09262g"/>
<dbReference type="AlphaFoldDB" id="A0A0W0D8W7"/>
<dbReference type="PANTHER" id="PTHR31392:SF1">
    <property type="entry name" value="ALPHA-1,3-MANNOSYLTRANSFERASE MNN1-RELATED"/>
    <property type="match status" value="1"/>
</dbReference>
<dbReference type="GO" id="GO:0006493">
    <property type="term" value="P:protein O-linked glycosylation"/>
    <property type="evidence" value="ECO:0007669"/>
    <property type="project" value="TreeGrafter"/>
</dbReference>
<evidence type="ECO:0000256" key="8">
    <source>
        <dbReference type="ARBA" id="ARBA00023136"/>
    </source>
</evidence>
<comment type="subcellular location">
    <subcellularLocation>
        <location evidence="1">Membrane</location>
        <topology evidence="1">Single-pass type II membrane protein</topology>
    </subcellularLocation>
</comment>
<keyword evidence="7" id="KW-1133">Transmembrane helix</keyword>
<keyword evidence="4 10" id="KW-0808">Transferase</keyword>
<dbReference type="GO" id="GO:0000033">
    <property type="term" value="F:alpha-1,3-mannosyltransferase activity"/>
    <property type="evidence" value="ECO:0007669"/>
    <property type="project" value="TreeGrafter"/>
</dbReference>
<keyword evidence="6" id="KW-0735">Signal-anchor</keyword>
<keyword evidence="3 10" id="KW-0328">Glycosyltransferase</keyword>
<dbReference type="VEuPathDB" id="FungiDB:GVI51_C03707"/>
<evidence type="ECO:0000256" key="6">
    <source>
        <dbReference type="ARBA" id="ARBA00022968"/>
    </source>
</evidence>
<dbReference type="VEuPathDB" id="FungiDB:GVI51_H09141"/>
<dbReference type="GO" id="GO:0016020">
    <property type="term" value="C:membrane"/>
    <property type="evidence" value="ECO:0007669"/>
    <property type="project" value="UniProtKB-SubCell"/>
</dbReference>